<dbReference type="InterPro" id="IPR002213">
    <property type="entry name" value="UDP_glucos_trans"/>
</dbReference>
<evidence type="ECO:0000313" key="2">
    <source>
        <dbReference type="EMBL" id="KAB2616622.1"/>
    </source>
</evidence>
<proteinExistence type="predicted"/>
<dbReference type="PANTHER" id="PTHR48045:SF22">
    <property type="entry name" value="UDP-GLUCURONOSYL_UDP-GLUCOSYLTRANSFERASE"/>
    <property type="match status" value="1"/>
</dbReference>
<dbReference type="GO" id="GO:0008194">
    <property type="term" value="F:UDP-glycosyltransferase activity"/>
    <property type="evidence" value="ECO:0007669"/>
    <property type="project" value="InterPro"/>
</dbReference>
<dbReference type="Gene3D" id="3.40.50.2000">
    <property type="entry name" value="Glycogen Phosphorylase B"/>
    <property type="match status" value="1"/>
</dbReference>
<accession>A0A5N5GSJ8</accession>
<dbReference type="EMBL" id="SMOL01000402">
    <property type="protein sequence ID" value="KAB2616622.1"/>
    <property type="molecule type" value="Genomic_DNA"/>
</dbReference>
<protein>
    <submittedName>
        <fullName evidence="2">UDP-glycosyltransferase 87A1-like</fullName>
    </submittedName>
</protein>
<reference evidence="2 3" key="1">
    <citation type="submission" date="2019-09" db="EMBL/GenBank/DDBJ databases">
        <authorList>
            <person name="Ou C."/>
        </authorList>
    </citation>
    <scope>NUCLEOTIDE SEQUENCE [LARGE SCALE GENOMIC DNA]</scope>
    <source>
        <strain evidence="2">S2</strain>
        <tissue evidence="2">Leaf</tissue>
    </source>
</reference>
<dbReference type="PANTHER" id="PTHR48045">
    <property type="entry name" value="UDP-GLYCOSYLTRANSFERASE 72B1"/>
    <property type="match status" value="1"/>
</dbReference>
<keyword evidence="1 2" id="KW-0808">Transferase</keyword>
<evidence type="ECO:0000256" key="1">
    <source>
        <dbReference type="ARBA" id="ARBA00022679"/>
    </source>
</evidence>
<comment type="caution">
    <text evidence="2">The sequence shown here is derived from an EMBL/GenBank/DDBJ whole genome shotgun (WGS) entry which is preliminary data.</text>
</comment>
<organism evidence="2 3">
    <name type="scientific">Pyrus ussuriensis x Pyrus communis</name>
    <dbReference type="NCBI Taxonomy" id="2448454"/>
    <lineage>
        <taxon>Eukaryota</taxon>
        <taxon>Viridiplantae</taxon>
        <taxon>Streptophyta</taxon>
        <taxon>Embryophyta</taxon>
        <taxon>Tracheophyta</taxon>
        <taxon>Spermatophyta</taxon>
        <taxon>Magnoliopsida</taxon>
        <taxon>eudicotyledons</taxon>
        <taxon>Gunneridae</taxon>
        <taxon>Pentapetalae</taxon>
        <taxon>rosids</taxon>
        <taxon>fabids</taxon>
        <taxon>Rosales</taxon>
        <taxon>Rosaceae</taxon>
        <taxon>Amygdaloideae</taxon>
        <taxon>Maleae</taxon>
        <taxon>Pyrus</taxon>
    </lineage>
</organism>
<dbReference type="OrthoDB" id="5835829at2759"/>
<dbReference type="AlphaFoldDB" id="A0A5N5GSJ8"/>
<evidence type="ECO:0000313" key="3">
    <source>
        <dbReference type="Proteomes" id="UP000327157"/>
    </source>
</evidence>
<keyword evidence="3" id="KW-1185">Reference proteome</keyword>
<reference evidence="2 3" key="3">
    <citation type="submission" date="2019-11" db="EMBL/GenBank/DDBJ databases">
        <title>A de novo genome assembly of a pear dwarfing rootstock.</title>
        <authorList>
            <person name="Wang F."/>
            <person name="Wang J."/>
            <person name="Li S."/>
            <person name="Zhang Y."/>
            <person name="Fang M."/>
            <person name="Ma L."/>
            <person name="Zhao Y."/>
            <person name="Jiang S."/>
        </authorList>
    </citation>
    <scope>NUCLEOTIDE SEQUENCE [LARGE SCALE GENOMIC DNA]</scope>
    <source>
        <strain evidence="2">S2</strain>
        <tissue evidence="2">Leaf</tissue>
    </source>
</reference>
<reference evidence="3" key="2">
    <citation type="submission" date="2019-10" db="EMBL/GenBank/DDBJ databases">
        <title>A de novo genome assembly of a pear dwarfing rootstock.</title>
        <authorList>
            <person name="Wang F."/>
            <person name="Wang J."/>
            <person name="Li S."/>
            <person name="Zhang Y."/>
            <person name="Fang M."/>
            <person name="Ma L."/>
            <person name="Zhao Y."/>
            <person name="Jiang S."/>
        </authorList>
    </citation>
    <scope>NUCLEOTIDE SEQUENCE [LARGE SCALE GENOMIC DNA]</scope>
</reference>
<sequence>MGLVVPWCVQLRVLHHSSIGGFLSHCGWNSVTEGVSVGVLFLTLPILFDQGMNSNQIVEDWKVGWRVRKIEDKIDHLVTKEEFAGLMKKFMDLEDAEGKEMRRRARELKQLCHDAN</sequence>
<gene>
    <name evidence="2" type="ORF">D8674_023210</name>
</gene>
<name>A0A5N5GSJ8_9ROSA</name>
<dbReference type="SUPFAM" id="SSF53756">
    <property type="entry name" value="UDP-Glycosyltransferase/glycogen phosphorylase"/>
    <property type="match status" value="1"/>
</dbReference>
<dbReference type="Pfam" id="PF00201">
    <property type="entry name" value="UDPGT"/>
    <property type="match status" value="1"/>
</dbReference>
<dbReference type="Proteomes" id="UP000327157">
    <property type="component" value="Chromosome 3"/>
</dbReference>